<keyword evidence="4" id="KW-0804">Transcription</keyword>
<evidence type="ECO:0000256" key="1">
    <source>
        <dbReference type="ARBA" id="ARBA00010641"/>
    </source>
</evidence>
<dbReference type="NCBIfam" id="TIGR02937">
    <property type="entry name" value="sigma70-ECF"/>
    <property type="match status" value="1"/>
</dbReference>
<dbReference type="RefSeq" id="WP_076351598.1">
    <property type="nucleotide sequence ID" value="NZ_CP019082.1"/>
</dbReference>
<dbReference type="InterPro" id="IPR013324">
    <property type="entry name" value="RNA_pol_sigma_r3/r4-like"/>
</dbReference>
<evidence type="ECO:0000259" key="6">
    <source>
        <dbReference type="Pfam" id="PF04542"/>
    </source>
</evidence>
<keyword evidence="3" id="KW-0731">Sigma factor</keyword>
<name>A0A1U7CYY2_9BACT</name>
<keyword evidence="8" id="KW-1185">Reference proteome</keyword>
<keyword evidence="2" id="KW-0805">Transcription regulation</keyword>
<reference evidence="8" key="1">
    <citation type="submission" date="2016-12" db="EMBL/GenBank/DDBJ databases">
        <title>Comparative genomics of four Isosphaeraceae planctomycetes: a common pool of plasmids and glycoside hydrolase genes.</title>
        <authorList>
            <person name="Ivanova A."/>
        </authorList>
    </citation>
    <scope>NUCLEOTIDE SEQUENCE [LARGE SCALE GENOMIC DNA]</scope>
    <source>
        <strain evidence="8">PX4</strain>
    </source>
</reference>
<evidence type="ECO:0000313" key="8">
    <source>
        <dbReference type="Proteomes" id="UP000186309"/>
    </source>
</evidence>
<dbReference type="InterPro" id="IPR014284">
    <property type="entry name" value="RNA_pol_sigma-70_dom"/>
</dbReference>
<dbReference type="InterPro" id="IPR007627">
    <property type="entry name" value="RNA_pol_sigma70_r2"/>
</dbReference>
<dbReference type="InterPro" id="IPR013325">
    <property type="entry name" value="RNA_pol_sigma_r2"/>
</dbReference>
<dbReference type="InterPro" id="IPR039425">
    <property type="entry name" value="RNA_pol_sigma-70-like"/>
</dbReference>
<dbReference type="STRING" id="1387353.BSF38_05752"/>
<evidence type="ECO:0000256" key="3">
    <source>
        <dbReference type="ARBA" id="ARBA00023082"/>
    </source>
</evidence>
<evidence type="ECO:0000256" key="5">
    <source>
        <dbReference type="SAM" id="MobiDB-lite"/>
    </source>
</evidence>
<dbReference type="GO" id="GO:0016987">
    <property type="term" value="F:sigma factor activity"/>
    <property type="evidence" value="ECO:0007669"/>
    <property type="project" value="UniProtKB-KW"/>
</dbReference>
<organism evidence="7 8">
    <name type="scientific">Paludisphaera borealis</name>
    <dbReference type="NCBI Taxonomy" id="1387353"/>
    <lineage>
        <taxon>Bacteria</taxon>
        <taxon>Pseudomonadati</taxon>
        <taxon>Planctomycetota</taxon>
        <taxon>Planctomycetia</taxon>
        <taxon>Isosphaerales</taxon>
        <taxon>Isosphaeraceae</taxon>
        <taxon>Paludisphaera</taxon>
    </lineage>
</organism>
<comment type="similarity">
    <text evidence="1">Belongs to the sigma-70 factor family. ECF subfamily.</text>
</comment>
<feature type="domain" description="RNA polymerase sigma-70 region 2" evidence="6">
    <location>
        <begin position="25"/>
        <end position="93"/>
    </location>
</feature>
<dbReference type="PANTHER" id="PTHR43133">
    <property type="entry name" value="RNA POLYMERASE ECF-TYPE SIGMA FACTO"/>
    <property type="match status" value="1"/>
</dbReference>
<dbReference type="KEGG" id="pbor:BSF38_05752"/>
<dbReference type="Gene3D" id="1.10.1740.10">
    <property type="match status" value="1"/>
</dbReference>
<dbReference type="PANTHER" id="PTHR43133:SF62">
    <property type="entry name" value="RNA POLYMERASE SIGMA FACTOR SIGZ"/>
    <property type="match status" value="1"/>
</dbReference>
<dbReference type="AlphaFoldDB" id="A0A1U7CYY2"/>
<dbReference type="OrthoDB" id="257668at2"/>
<evidence type="ECO:0000313" key="7">
    <source>
        <dbReference type="EMBL" id="APW64160.1"/>
    </source>
</evidence>
<proteinExistence type="inferred from homology"/>
<sequence length="209" mass="23652">MATSDSDTLIVRQVRAGNAQAWRQLIERFEGRLLAFVDSRLRDRAASEDVVQETFIGFLTSLPHYDEKRDMEAYLFSIAAHKLTDHLRKQGRRPIDQFGSDDHGRPLDEVPGEARAASSIARSGERRKAEERLLSESMGQLVREWLARGDYGRIRCMELLVVKGWANKDVARYLGLTEQAVASYKFQTVARLKEMARRAGLSLEELGGA</sequence>
<dbReference type="Pfam" id="PF04542">
    <property type="entry name" value="Sigma70_r2"/>
    <property type="match status" value="1"/>
</dbReference>
<dbReference type="Proteomes" id="UP000186309">
    <property type="component" value="Chromosome"/>
</dbReference>
<dbReference type="SUPFAM" id="SSF88946">
    <property type="entry name" value="Sigma2 domain of RNA polymerase sigma factors"/>
    <property type="match status" value="1"/>
</dbReference>
<evidence type="ECO:0000256" key="4">
    <source>
        <dbReference type="ARBA" id="ARBA00023163"/>
    </source>
</evidence>
<protein>
    <submittedName>
        <fullName evidence="7">RNA polymerase sigma factor CnrH</fullName>
    </submittedName>
</protein>
<gene>
    <name evidence="7" type="primary">cnrH_3</name>
    <name evidence="7" type="ORF">BSF38_05752</name>
</gene>
<dbReference type="SUPFAM" id="SSF88659">
    <property type="entry name" value="Sigma3 and sigma4 domains of RNA polymerase sigma factors"/>
    <property type="match status" value="1"/>
</dbReference>
<dbReference type="GO" id="GO:0006352">
    <property type="term" value="P:DNA-templated transcription initiation"/>
    <property type="evidence" value="ECO:0007669"/>
    <property type="project" value="InterPro"/>
</dbReference>
<accession>A0A1U7CYY2</accession>
<evidence type="ECO:0000256" key="2">
    <source>
        <dbReference type="ARBA" id="ARBA00023015"/>
    </source>
</evidence>
<feature type="region of interest" description="Disordered" evidence="5">
    <location>
        <begin position="93"/>
        <end position="122"/>
    </location>
</feature>
<dbReference type="EMBL" id="CP019082">
    <property type="protein sequence ID" value="APW64160.1"/>
    <property type="molecule type" value="Genomic_DNA"/>
</dbReference>